<dbReference type="Proteomes" id="UP000548685">
    <property type="component" value="Unassembled WGS sequence"/>
</dbReference>
<dbReference type="InterPro" id="IPR029058">
    <property type="entry name" value="AB_hydrolase_fold"/>
</dbReference>
<protein>
    <submittedName>
        <fullName evidence="4">Dipeptidyl aminopeptidase/acylaminoacyl peptidase</fullName>
    </submittedName>
    <submittedName>
        <fullName evidence="5">Prolyl oligopeptidase family serine peptidase</fullName>
    </submittedName>
</protein>
<organism evidence="5 6">
    <name type="scientific">Erythrobacter ramosus</name>
    <dbReference type="NCBI Taxonomy" id="35811"/>
    <lineage>
        <taxon>Bacteria</taxon>
        <taxon>Pseudomonadati</taxon>
        <taxon>Pseudomonadota</taxon>
        <taxon>Alphaproteobacteria</taxon>
        <taxon>Sphingomonadales</taxon>
        <taxon>Erythrobacteraceae</taxon>
        <taxon>Erythrobacter/Porphyrobacter group</taxon>
        <taxon>Erythrobacter</taxon>
    </lineage>
</organism>
<name>A0A6I4UQ24_9SPHN</name>
<evidence type="ECO:0000313" key="4">
    <source>
        <dbReference type="EMBL" id="MBB3776753.1"/>
    </source>
</evidence>
<evidence type="ECO:0000256" key="2">
    <source>
        <dbReference type="SAM" id="SignalP"/>
    </source>
</evidence>
<dbReference type="GO" id="GO:0004252">
    <property type="term" value="F:serine-type endopeptidase activity"/>
    <property type="evidence" value="ECO:0007669"/>
    <property type="project" value="TreeGrafter"/>
</dbReference>
<sequence>MKLAKATLAAALIGVSALGLVTAMPAPTQAQGAIPIDVWALRDVVNAVQISPDGKHLLVHKVEGRETDYILEIYSTDDLSKPLRRLNADPMEIIAAQWVSNDVIFGTAWQVNRKTVKGPEEDVRDYKTYSYSLESNKFTSVDGNFGIVSLLPKEPDHVLVSTGTTVGDGTGVDPFAAFRPRSYYKFNLKTGARQLVLRGGGKFPVVDRWDSDGNPRFTQVQDRDSGTVASYYRLPGDSEWKKFQEFDLNDPKNLYRILGGFQGIAGFDPDNPNIGYLIDNQEGEDKAALYEFDFTTGKVGKKLFQAEDADVMDIQLHSIPGNDKLVAARYSGRTLERHWFDEEEKALYEALEKQIPNAYQINIASRSIDGKSMIVTNRGPHDPGSFWMVKDGKLAKLGSRNPLINPDQLADVEYIRYKARDGRVIPAYVTKPKGTGPFPLIVLPHGGPQVNEIITYDEWGQLLANAGYMVLQPQYRMSVGWGQDHFDAAYGEHGGKMQDDKDDGALYLVEQGMVDPNRMAMFGWSYGGYAALVAASRDPQIYQCVIAGAAVADAEKQYFGRRDPDLKALDEWSRRRGTIGINPINEVDKVNIPVLMVHGEDDRRVLYYHLVDYKKKFEAAGKTGEFITLEGADHFYNTLMYSHQQQFYTKMLDYLANDCGPGGL</sequence>
<dbReference type="Gene3D" id="3.40.50.1820">
    <property type="entry name" value="alpha/beta hydrolase"/>
    <property type="match status" value="1"/>
</dbReference>
<evidence type="ECO:0000313" key="6">
    <source>
        <dbReference type="Proteomes" id="UP000430021"/>
    </source>
</evidence>
<dbReference type="GO" id="GO:0006508">
    <property type="term" value="P:proteolysis"/>
    <property type="evidence" value="ECO:0007669"/>
    <property type="project" value="InterPro"/>
</dbReference>
<evidence type="ECO:0000256" key="1">
    <source>
        <dbReference type="ARBA" id="ARBA00022801"/>
    </source>
</evidence>
<keyword evidence="4" id="KW-0031">Aminopeptidase</keyword>
<dbReference type="EMBL" id="JACICE010000003">
    <property type="protein sequence ID" value="MBB3776753.1"/>
    <property type="molecule type" value="Genomic_DNA"/>
</dbReference>
<accession>A0A6I4UQ24</accession>
<evidence type="ECO:0000259" key="3">
    <source>
        <dbReference type="Pfam" id="PF00326"/>
    </source>
</evidence>
<dbReference type="RefSeq" id="WP_160761757.1">
    <property type="nucleotide sequence ID" value="NZ_BAAADZ010000011.1"/>
</dbReference>
<proteinExistence type="predicted"/>
<reference evidence="4 7" key="2">
    <citation type="submission" date="2020-08" db="EMBL/GenBank/DDBJ databases">
        <title>Genomic Encyclopedia of Type Strains, Phase IV (KMG-IV): sequencing the most valuable type-strain genomes for metagenomic binning, comparative biology and taxonomic classification.</title>
        <authorList>
            <person name="Goeker M."/>
        </authorList>
    </citation>
    <scope>NUCLEOTIDE SEQUENCE [LARGE SCALE GENOMIC DNA]</scope>
    <source>
        <strain evidence="4 7">DSM 8510</strain>
    </source>
</reference>
<dbReference type="Proteomes" id="UP000430021">
    <property type="component" value="Unassembled WGS sequence"/>
</dbReference>
<dbReference type="GO" id="GO:0004177">
    <property type="term" value="F:aminopeptidase activity"/>
    <property type="evidence" value="ECO:0007669"/>
    <property type="project" value="UniProtKB-KW"/>
</dbReference>
<dbReference type="SUPFAM" id="SSF82171">
    <property type="entry name" value="DPP6 N-terminal domain-like"/>
    <property type="match status" value="1"/>
</dbReference>
<dbReference type="OrthoDB" id="1094230at2"/>
<evidence type="ECO:0000313" key="7">
    <source>
        <dbReference type="Proteomes" id="UP000548685"/>
    </source>
</evidence>
<dbReference type="PANTHER" id="PTHR42776">
    <property type="entry name" value="SERINE PEPTIDASE S9 FAMILY MEMBER"/>
    <property type="match status" value="1"/>
</dbReference>
<dbReference type="InterPro" id="IPR001375">
    <property type="entry name" value="Peptidase_S9_cat"/>
</dbReference>
<feature type="signal peptide" evidence="2">
    <location>
        <begin position="1"/>
        <end position="30"/>
    </location>
</feature>
<dbReference type="Pfam" id="PF00326">
    <property type="entry name" value="Peptidase_S9"/>
    <property type="match status" value="1"/>
</dbReference>
<keyword evidence="1" id="KW-0378">Hydrolase</keyword>
<gene>
    <name evidence="4" type="ORF">FHS52_002745</name>
    <name evidence="5" type="ORF">GRI59_13440</name>
</gene>
<keyword evidence="4" id="KW-0645">Protease</keyword>
<feature type="domain" description="Peptidase S9 prolyl oligopeptidase catalytic" evidence="3">
    <location>
        <begin position="461"/>
        <end position="657"/>
    </location>
</feature>
<feature type="chain" id="PRO_5026121287" evidence="2">
    <location>
        <begin position="31"/>
        <end position="664"/>
    </location>
</feature>
<dbReference type="EMBL" id="WTYB01000003">
    <property type="protein sequence ID" value="MXP39607.1"/>
    <property type="molecule type" value="Genomic_DNA"/>
</dbReference>
<keyword evidence="2" id="KW-0732">Signal</keyword>
<dbReference type="AlphaFoldDB" id="A0A6I4UQ24"/>
<dbReference type="PANTHER" id="PTHR42776:SF27">
    <property type="entry name" value="DIPEPTIDYL PEPTIDASE FAMILY MEMBER 6"/>
    <property type="match status" value="1"/>
</dbReference>
<dbReference type="SUPFAM" id="SSF53474">
    <property type="entry name" value="alpha/beta-Hydrolases"/>
    <property type="match status" value="1"/>
</dbReference>
<evidence type="ECO:0000313" key="5">
    <source>
        <dbReference type="EMBL" id="MXP39607.1"/>
    </source>
</evidence>
<reference evidence="5 6" key="1">
    <citation type="submission" date="2019-12" db="EMBL/GenBank/DDBJ databases">
        <title>Genomic-based taxomic classification of the family Erythrobacteraceae.</title>
        <authorList>
            <person name="Xu L."/>
        </authorList>
    </citation>
    <scope>NUCLEOTIDE SEQUENCE [LARGE SCALE GENOMIC DNA]</scope>
    <source>
        <strain evidence="5 6">JCM 10282</strain>
    </source>
</reference>
<keyword evidence="7" id="KW-1185">Reference proteome</keyword>
<comment type="caution">
    <text evidence="5">The sequence shown here is derived from an EMBL/GenBank/DDBJ whole genome shotgun (WGS) entry which is preliminary data.</text>
</comment>